<dbReference type="InterPro" id="IPR009027">
    <property type="entry name" value="Ribosomal_bL9/RNase_H1_N"/>
</dbReference>
<dbReference type="Pfam" id="PF01693">
    <property type="entry name" value="Cauli_VI"/>
    <property type="match status" value="1"/>
</dbReference>
<reference evidence="2 3" key="1">
    <citation type="submission" date="2018-05" db="EMBL/GenBank/DDBJ databases">
        <title>Animal gut microbial communities from fecal samples from Wisconsin, USA.</title>
        <authorList>
            <person name="Neumann A."/>
        </authorList>
    </citation>
    <scope>NUCLEOTIDE SEQUENCE [LARGE SCALE GENOMIC DNA]</scope>
    <source>
        <strain evidence="2 3">UWS4</strain>
    </source>
</reference>
<dbReference type="Proteomes" id="UP000245523">
    <property type="component" value="Unassembled WGS sequence"/>
</dbReference>
<dbReference type="SUPFAM" id="SSF55658">
    <property type="entry name" value="L9 N-domain-like"/>
    <property type="match status" value="1"/>
</dbReference>
<dbReference type="InterPro" id="IPR036397">
    <property type="entry name" value="RNaseH_sf"/>
</dbReference>
<dbReference type="SUPFAM" id="SSF53098">
    <property type="entry name" value="Ribonuclease H-like"/>
    <property type="match status" value="1"/>
</dbReference>
<proteinExistence type="predicted"/>
<dbReference type="RefSeq" id="WP_106198403.1">
    <property type="nucleotide sequence ID" value="NZ_JAXEIU010000026.1"/>
</dbReference>
<dbReference type="Gene3D" id="3.30.420.10">
    <property type="entry name" value="Ribonuclease H-like superfamily/Ribonuclease H"/>
    <property type="match status" value="1"/>
</dbReference>
<protein>
    <submittedName>
        <fullName evidence="2">Ribonuclease HI</fullName>
    </submittedName>
</protein>
<dbReference type="InterPro" id="IPR011320">
    <property type="entry name" value="RNase_H1_N"/>
</dbReference>
<dbReference type="InterPro" id="IPR037056">
    <property type="entry name" value="RNase_H1_N_sf"/>
</dbReference>
<evidence type="ECO:0000313" key="2">
    <source>
        <dbReference type="EMBL" id="PWL04051.1"/>
    </source>
</evidence>
<dbReference type="EMBL" id="QGHD01000001">
    <property type="protein sequence ID" value="PWL04051.1"/>
    <property type="molecule type" value="Genomic_DNA"/>
</dbReference>
<dbReference type="Pfam" id="PF00075">
    <property type="entry name" value="RNase_H"/>
    <property type="match status" value="1"/>
</dbReference>
<dbReference type="Gene3D" id="3.40.970.10">
    <property type="entry name" value="Ribonuclease H1, N-terminal domain"/>
    <property type="match status" value="1"/>
</dbReference>
<evidence type="ECO:0000259" key="1">
    <source>
        <dbReference type="PROSITE" id="PS50879"/>
    </source>
</evidence>
<dbReference type="InterPro" id="IPR002156">
    <property type="entry name" value="RNaseH_domain"/>
</dbReference>
<name>A0ABX5LPI7_9BACT</name>
<accession>A0ABX5LPI7</accession>
<dbReference type="PROSITE" id="PS50879">
    <property type="entry name" value="RNASE_H_1"/>
    <property type="match status" value="1"/>
</dbReference>
<organism evidence="2 3">
    <name type="scientific">Hallerella porci</name>
    <dbReference type="NCBI Taxonomy" id="1945871"/>
    <lineage>
        <taxon>Bacteria</taxon>
        <taxon>Pseudomonadati</taxon>
        <taxon>Fibrobacterota</taxon>
        <taxon>Fibrobacteria</taxon>
        <taxon>Fibrobacterales</taxon>
        <taxon>Fibrobacteraceae</taxon>
        <taxon>Hallerella</taxon>
    </lineage>
</organism>
<keyword evidence="3" id="KW-1185">Reference proteome</keyword>
<sequence>MGKMKFYAIKTPALQKIVTSWTECEALTHGVKACQFKSFPTRESAEEWLSGISKVHADGLRIYVDGSFSPDFDRAGWAFIAVEDGKEIATESGVTDLPAESRNIDGELTASLHAMAWLKRMGKTGVICHDYEGIARWAKGDWKANKPISKRYVLEARKYPGMKFEKVPAHSGVKWNEAVDERAKAAIVRAKKELAIAKQNLSALPPLEIEKPEKKSATKIAAEGTQLDLFG</sequence>
<evidence type="ECO:0000313" key="3">
    <source>
        <dbReference type="Proteomes" id="UP000245523"/>
    </source>
</evidence>
<comment type="caution">
    <text evidence="2">The sequence shown here is derived from an EMBL/GenBank/DDBJ whole genome shotgun (WGS) entry which is preliminary data.</text>
</comment>
<gene>
    <name evidence="2" type="ORF">B0H50_10162</name>
</gene>
<feature type="domain" description="RNase H type-1" evidence="1">
    <location>
        <begin position="56"/>
        <end position="188"/>
    </location>
</feature>
<dbReference type="InterPro" id="IPR012337">
    <property type="entry name" value="RNaseH-like_sf"/>
</dbReference>